<dbReference type="Proteomes" id="UP001589896">
    <property type="component" value="Unassembled WGS sequence"/>
</dbReference>
<feature type="transmembrane region" description="Helical" evidence="7">
    <location>
        <begin position="413"/>
        <end position="446"/>
    </location>
</feature>
<dbReference type="PROSITE" id="PS51202">
    <property type="entry name" value="RCK_C"/>
    <property type="match status" value="2"/>
</dbReference>
<dbReference type="PANTHER" id="PTHR43652">
    <property type="entry name" value="BASIC AMINO ACID ANTIPORTER YFCC-RELATED"/>
    <property type="match status" value="1"/>
</dbReference>
<feature type="transmembrane region" description="Helical" evidence="7">
    <location>
        <begin position="499"/>
        <end position="532"/>
    </location>
</feature>
<dbReference type="Pfam" id="PF02080">
    <property type="entry name" value="TrkA_C"/>
    <property type="match status" value="1"/>
</dbReference>
<feature type="transmembrane region" description="Helical" evidence="7">
    <location>
        <begin position="182"/>
        <end position="210"/>
    </location>
</feature>
<evidence type="ECO:0000256" key="5">
    <source>
        <dbReference type="ARBA" id="ARBA00022989"/>
    </source>
</evidence>
<feature type="transmembrane region" description="Helical" evidence="7">
    <location>
        <begin position="60"/>
        <end position="81"/>
    </location>
</feature>
<dbReference type="InterPro" id="IPR036721">
    <property type="entry name" value="RCK_C_sf"/>
</dbReference>
<keyword evidence="4" id="KW-0677">Repeat</keyword>
<keyword evidence="10" id="KW-1185">Reference proteome</keyword>
<feature type="transmembrane region" description="Helical" evidence="7">
    <location>
        <begin position="581"/>
        <end position="600"/>
    </location>
</feature>
<keyword evidence="2" id="KW-0813">Transport</keyword>
<evidence type="ECO:0000256" key="6">
    <source>
        <dbReference type="ARBA" id="ARBA00023136"/>
    </source>
</evidence>
<evidence type="ECO:0000256" key="3">
    <source>
        <dbReference type="ARBA" id="ARBA00022692"/>
    </source>
</evidence>
<feature type="transmembrane region" description="Helical" evidence="7">
    <location>
        <begin position="102"/>
        <end position="127"/>
    </location>
</feature>
<accession>A0ABV6RID0</accession>
<keyword evidence="5 7" id="KW-1133">Transmembrane helix</keyword>
<evidence type="ECO:0000256" key="1">
    <source>
        <dbReference type="ARBA" id="ARBA00004141"/>
    </source>
</evidence>
<evidence type="ECO:0000256" key="7">
    <source>
        <dbReference type="SAM" id="Phobius"/>
    </source>
</evidence>
<keyword evidence="6 7" id="KW-0472">Membrane</keyword>
<evidence type="ECO:0000256" key="2">
    <source>
        <dbReference type="ARBA" id="ARBA00022448"/>
    </source>
</evidence>
<dbReference type="InterPro" id="IPR006037">
    <property type="entry name" value="RCK_C"/>
</dbReference>
<dbReference type="Pfam" id="PF03600">
    <property type="entry name" value="CitMHS"/>
    <property type="match status" value="1"/>
</dbReference>
<reference evidence="9 10" key="1">
    <citation type="submission" date="2024-09" db="EMBL/GenBank/DDBJ databases">
        <authorList>
            <person name="Sun Q."/>
            <person name="Mori K."/>
        </authorList>
    </citation>
    <scope>NUCLEOTIDE SEQUENCE [LARGE SCALE GENOMIC DNA]</scope>
    <source>
        <strain evidence="9 10">KCTC 23076</strain>
    </source>
</reference>
<dbReference type="InterPro" id="IPR004680">
    <property type="entry name" value="Cit_transptr-like_dom"/>
</dbReference>
<feature type="transmembrane region" description="Helical" evidence="7">
    <location>
        <begin position="147"/>
        <end position="170"/>
    </location>
</feature>
<evidence type="ECO:0000313" key="9">
    <source>
        <dbReference type="EMBL" id="MFC0676743.1"/>
    </source>
</evidence>
<dbReference type="EMBL" id="JBHLTG010000001">
    <property type="protein sequence ID" value="MFC0676743.1"/>
    <property type="molecule type" value="Genomic_DNA"/>
</dbReference>
<dbReference type="PANTHER" id="PTHR43652:SF2">
    <property type="entry name" value="BASIC AMINO ACID ANTIPORTER YFCC-RELATED"/>
    <property type="match status" value="1"/>
</dbReference>
<proteinExistence type="predicted"/>
<evidence type="ECO:0000256" key="4">
    <source>
        <dbReference type="ARBA" id="ARBA00022737"/>
    </source>
</evidence>
<feature type="transmembrane region" description="Helical" evidence="7">
    <location>
        <begin position="6"/>
        <end position="29"/>
    </location>
</feature>
<dbReference type="RefSeq" id="WP_386664547.1">
    <property type="nucleotide sequence ID" value="NZ_JBHLTG010000001.1"/>
</dbReference>
<evidence type="ECO:0000259" key="8">
    <source>
        <dbReference type="PROSITE" id="PS51202"/>
    </source>
</evidence>
<dbReference type="Gene3D" id="3.30.70.1450">
    <property type="entry name" value="Regulator of K+ conductance, C-terminal domain"/>
    <property type="match status" value="2"/>
</dbReference>
<feature type="transmembrane region" description="Helical" evidence="7">
    <location>
        <begin position="36"/>
        <end position="54"/>
    </location>
</feature>
<keyword evidence="3 7" id="KW-0812">Transmembrane</keyword>
<protein>
    <submittedName>
        <fullName evidence="9">SLC13 family permease</fullName>
    </submittedName>
</protein>
<gene>
    <name evidence="9" type="ORF">ACFFGH_02600</name>
</gene>
<dbReference type="PROSITE" id="PS01271">
    <property type="entry name" value="NA_SULFATE"/>
    <property type="match status" value="1"/>
</dbReference>
<dbReference type="InterPro" id="IPR051679">
    <property type="entry name" value="DASS-Related_Transporters"/>
</dbReference>
<name>A0ABV6RID0_9GAMM</name>
<feature type="domain" description="RCK C-terminal" evidence="8">
    <location>
        <begin position="309"/>
        <end position="395"/>
    </location>
</feature>
<dbReference type="InterPro" id="IPR031312">
    <property type="entry name" value="Na/sul_symport_CS"/>
</dbReference>
<comment type="subcellular location">
    <subcellularLocation>
        <location evidence="1">Membrane</location>
        <topology evidence="1">Multi-pass membrane protein</topology>
    </subcellularLocation>
</comment>
<feature type="domain" description="RCK C-terminal" evidence="8">
    <location>
        <begin position="215"/>
        <end position="299"/>
    </location>
</feature>
<dbReference type="SUPFAM" id="SSF116726">
    <property type="entry name" value="TrkA C-terminal domain-like"/>
    <property type="match status" value="2"/>
</dbReference>
<comment type="caution">
    <text evidence="9">The sequence shown here is derived from an EMBL/GenBank/DDBJ whole genome shotgun (WGS) entry which is preliminary data.</text>
</comment>
<evidence type="ECO:0000313" key="10">
    <source>
        <dbReference type="Proteomes" id="UP001589896"/>
    </source>
</evidence>
<sequence>MYAQFTALIAPYSAVLGLVLLAALLAGFILERFPPVVIATAGVAASLILGFIDIDDVLGAFANAAPVAIAALFILSGALVRTGAIEALVGVLIERAKKKPRAVVAELFGGTLFSAAFINNTPVVIILTPVMRRLARTVGVASTRLLIPLSYIAILGGLLTLVGTSTHLLVDGVAQELGQPAFGIFEITGVGLVAALGGILVLMVLGPWLLPSRPDRDAEQDQGHDVLSELAVRERCNAIGSTIGSIHALRPSRVKVLGVKREGETYRRGVEAMKLRAGDHLIIKASPHELAALASGEDYLVGIGGLRGGNALSTRKRPTDVSLFSTTIAPTHPSVGHRLAEIPMLSRLPIRILGLSRHRHLPGPDLPNARIRAADTLLIAARGPELESLRENAHLLGVSVAQAAPYRRSKAPIALAALVGTILLAATGVLSIAVAAILAVALLLLTRCIDPEEAWSSIDGNVLVLIYAMLAVGAGLQNAGSVDLVVDNVSPLLADVPPLVQLLIVYAMTSLLTEMVTNNAVAVIMAPVAIGLAEQLGIDPRPMLVAVMFAASASFATPVGYQTNTIVYAAADYRFVDFFKIGLPMNLIVGLCSCLGIYFLF</sequence>
<feature type="transmembrane region" description="Helical" evidence="7">
    <location>
        <begin position="458"/>
        <end position="479"/>
    </location>
</feature>
<organism evidence="9 10">
    <name type="scientific">Lysobacter korlensis</name>
    <dbReference type="NCBI Taxonomy" id="553636"/>
    <lineage>
        <taxon>Bacteria</taxon>
        <taxon>Pseudomonadati</taxon>
        <taxon>Pseudomonadota</taxon>
        <taxon>Gammaproteobacteria</taxon>
        <taxon>Lysobacterales</taxon>
        <taxon>Lysobacteraceae</taxon>
        <taxon>Lysobacter</taxon>
    </lineage>
</organism>
<feature type="transmembrane region" description="Helical" evidence="7">
    <location>
        <begin position="544"/>
        <end position="561"/>
    </location>
</feature>